<dbReference type="InterPro" id="IPR017496">
    <property type="entry name" value="Photo_alph_chp2"/>
</dbReference>
<sequence>MSVWTPALFALFLWWFSTGAILWVVKSADRSGLTARKRAVIWGLPFLGFGCLGFWLSLQDSSVFGAYLGFVAALAIWGWIELAFLTGIITGPNHHELPKGIAEWERFIRAWGTLAYHEMLLVATLIAMVLIDWNLGAENKFATWTFAVLFFARLSAKLNLFFGVPKINIDFLPQALAHLPSHFRHRVMNWFFPVSITALTFAAACWLERLYAAETAGAVTGFALLTAITVLALFEHWMMVLPIPDERLWRWMIPTDTPKPHQTKNDVLPTAKIKGGHHGL</sequence>
<feature type="transmembrane region" description="Helical" evidence="1">
    <location>
        <begin position="110"/>
        <end position="131"/>
    </location>
</feature>
<feature type="transmembrane region" description="Helical" evidence="1">
    <location>
        <begin position="190"/>
        <end position="209"/>
    </location>
</feature>
<proteinExistence type="predicted"/>
<keyword evidence="1" id="KW-0472">Membrane</keyword>
<keyword evidence="1" id="KW-1133">Transmembrane helix</keyword>
<reference evidence="2 3" key="1">
    <citation type="submission" date="2019-12" db="EMBL/GenBank/DDBJ databases">
        <title>Roseobacter cerasinus sp. nov., isolated from seawater around aquaculture.</title>
        <authorList>
            <person name="Muramatsu S."/>
            <person name="Takabe Y."/>
            <person name="Mori K."/>
            <person name="Takaichi S."/>
            <person name="Hanada S."/>
        </authorList>
    </citation>
    <scope>NUCLEOTIDE SEQUENCE [LARGE SCALE GENOMIC DNA]</scope>
    <source>
        <strain evidence="2 3">AI77</strain>
    </source>
</reference>
<dbReference type="RefSeq" id="WP_159975317.1">
    <property type="nucleotide sequence ID" value="NZ_BLIV01000002.1"/>
</dbReference>
<dbReference type="NCBIfam" id="TIGR03055">
    <property type="entry name" value="photo_alph_chp2"/>
    <property type="match status" value="1"/>
</dbReference>
<feature type="transmembrane region" description="Helical" evidence="1">
    <location>
        <begin position="6"/>
        <end position="27"/>
    </location>
</feature>
<evidence type="ECO:0000313" key="3">
    <source>
        <dbReference type="Proteomes" id="UP000436522"/>
    </source>
</evidence>
<name>A0A640VT96_9RHOB</name>
<comment type="caution">
    <text evidence="2">The sequence shown here is derived from an EMBL/GenBank/DDBJ whole genome shotgun (WGS) entry which is preliminary data.</text>
</comment>
<keyword evidence="3" id="KW-1185">Reference proteome</keyword>
<evidence type="ECO:0000313" key="2">
    <source>
        <dbReference type="EMBL" id="GFE49446.1"/>
    </source>
</evidence>
<dbReference type="Pfam" id="PF12291">
    <property type="entry name" value="DUF3623"/>
    <property type="match status" value="1"/>
</dbReference>
<keyword evidence="1" id="KW-0812">Transmembrane</keyword>
<dbReference type="Proteomes" id="UP000436522">
    <property type="component" value="Unassembled WGS sequence"/>
</dbReference>
<feature type="transmembrane region" description="Helical" evidence="1">
    <location>
        <begin position="143"/>
        <end position="162"/>
    </location>
</feature>
<evidence type="ECO:0000256" key="1">
    <source>
        <dbReference type="SAM" id="Phobius"/>
    </source>
</evidence>
<feature type="transmembrane region" description="Helical" evidence="1">
    <location>
        <begin position="215"/>
        <end position="234"/>
    </location>
</feature>
<dbReference type="AlphaFoldDB" id="A0A640VT96"/>
<accession>A0A640VT96</accession>
<feature type="transmembrane region" description="Helical" evidence="1">
    <location>
        <begin position="64"/>
        <end position="89"/>
    </location>
</feature>
<dbReference type="OrthoDB" id="152369at2"/>
<evidence type="ECO:0008006" key="4">
    <source>
        <dbReference type="Google" id="ProtNLM"/>
    </source>
</evidence>
<feature type="transmembrane region" description="Helical" evidence="1">
    <location>
        <begin position="39"/>
        <end position="58"/>
    </location>
</feature>
<organism evidence="2 3">
    <name type="scientific">Roseobacter cerasinus</name>
    <dbReference type="NCBI Taxonomy" id="2602289"/>
    <lineage>
        <taxon>Bacteria</taxon>
        <taxon>Pseudomonadati</taxon>
        <taxon>Pseudomonadota</taxon>
        <taxon>Alphaproteobacteria</taxon>
        <taxon>Rhodobacterales</taxon>
        <taxon>Roseobacteraceae</taxon>
        <taxon>Roseobacter</taxon>
    </lineage>
</organism>
<protein>
    <recommendedName>
        <fullName evidence="4">Photosynthetic complex assembly protein 2</fullName>
    </recommendedName>
</protein>
<gene>
    <name evidence="2" type="ORF">So717_11990</name>
</gene>
<dbReference type="EMBL" id="BLIV01000002">
    <property type="protein sequence ID" value="GFE49446.1"/>
    <property type="molecule type" value="Genomic_DNA"/>
</dbReference>